<feature type="transmembrane region" description="Helical" evidence="1">
    <location>
        <begin position="37"/>
        <end position="58"/>
    </location>
</feature>
<proteinExistence type="predicted"/>
<accession>A0AAF3EGW3</accession>
<dbReference type="Proteomes" id="UP000887575">
    <property type="component" value="Unassembled WGS sequence"/>
</dbReference>
<protein>
    <submittedName>
        <fullName evidence="3">Uncharacterized protein</fullName>
    </submittedName>
</protein>
<evidence type="ECO:0000313" key="3">
    <source>
        <dbReference type="WBParaSite" id="MBELARI_LOCUS13193"/>
    </source>
</evidence>
<keyword evidence="2" id="KW-1185">Reference proteome</keyword>
<keyword evidence="1" id="KW-0812">Transmembrane</keyword>
<dbReference type="WBParaSite" id="MBELARI_LOCUS13193">
    <property type="protein sequence ID" value="MBELARI_LOCUS13193"/>
    <property type="gene ID" value="MBELARI_LOCUS13193"/>
</dbReference>
<evidence type="ECO:0000256" key="1">
    <source>
        <dbReference type="SAM" id="Phobius"/>
    </source>
</evidence>
<evidence type="ECO:0000313" key="2">
    <source>
        <dbReference type="Proteomes" id="UP000887575"/>
    </source>
</evidence>
<name>A0AAF3EGW3_9BILA</name>
<keyword evidence="1" id="KW-0472">Membrane</keyword>
<dbReference type="AlphaFoldDB" id="A0AAF3EGW3"/>
<reference evidence="3" key="1">
    <citation type="submission" date="2024-02" db="UniProtKB">
        <authorList>
            <consortium name="WormBaseParasite"/>
        </authorList>
    </citation>
    <scope>IDENTIFICATION</scope>
</reference>
<organism evidence="2 3">
    <name type="scientific">Mesorhabditis belari</name>
    <dbReference type="NCBI Taxonomy" id="2138241"/>
    <lineage>
        <taxon>Eukaryota</taxon>
        <taxon>Metazoa</taxon>
        <taxon>Ecdysozoa</taxon>
        <taxon>Nematoda</taxon>
        <taxon>Chromadorea</taxon>
        <taxon>Rhabditida</taxon>
        <taxon>Rhabditina</taxon>
        <taxon>Rhabditomorpha</taxon>
        <taxon>Rhabditoidea</taxon>
        <taxon>Rhabditidae</taxon>
        <taxon>Mesorhabditinae</taxon>
        <taxon>Mesorhabditis</taxon>
    </lineage>
</organism>
<keyword evidence="1" id="KW-1133">Transmembrane helix</keyword>
<sequence length="85" mass="9953">MLSTSFMILTRNILNWTTVTIGINFFGPYLNLAIWQFWPFAQAFLLNFLTSILAILLFRKTKERQQNRQQIVTSVKICPSSSPRR</sequence>
<feature type="transmembrane region" description="Helical" evidence="1">
    <location>
        <begin position="12"/>
        <end position="31"/>
    </location>
</feature>